<keyword evidence="3" id="KW-0805">Transcription regulation</keyword>
<dbReference type="PROSITE" id="PS50045">
    <property type="entry name" value="SIGMA54_INTERACT_4"/>
    <property type="match status" value="1"/>
</dbReference>
<reference evidence="7 8" key="1">
    <citation type="submission" date="2020-08" db="EMBL/GenBank/DDBJ databases">
        <authorList>
            <person name="Criscuolo A."/>
        </authorList>
    </citation>
    <scope>NUCLEOTIDE SEQUENCE [LARGE SCALE GENOMIC DNA]</scope>
    <source>
        <strain evidence="7">CIP111764</strain>
    </source>
</reference>
<dbReference type="PRINTS" id="PR01590">
    <property type="entry name" value="HTHFIS"/>
</dbReference>
<dbReference type="InterPro" id="IPR002197">
    <property type="entry name" value="HTH_Fis"/>
</dbReference>
<evidence type="ECO:0000259" key="6">
    <source>
        <dbReference type="PROSITE" id="PS50045"/>
    </source>
</evidence>
<organism evidence="7 8">
    <name type="scientific">Zestomonas carbonaria</name>
    <dbReference type="NCBI Taxonomy" id="2762745"/>
    <lineage>
        <taxon>Bacteria</taxon>
        <taxon>Pseudomonadati</taxon>
        <taxon>Pseudomonadota</taxon>
        <taxon>Gammaproteobacteria</taxon>
        <taxon>Pseudomonadales</taxon>
        <taxon>Pseudomonadaceae</taxon>
        <taxon>Zestomonas</taxon>
    </lineage>
</organism>
<gene>
    <name evidence="7" type="primary">norR_2</name>
    <name evidence="7" type="ORF">PSEWESI4_03664</name>
</gene>
<dbReference type="PANTHER" id="PTHR32071">
    <property type="entry name" value="TRANSCRIPTIONAL REGULATORY PROTEIN"/>
    <property type="match status" value="1"/>
</dbReference>
<dbReference type="InterPro" id="IPR002078">
    <property type="entry name" value="Sigma_54_int"/>
</dbReference>
<comment type="caution">
    <text evidence="7">The sequence shown here is derived from an EMBL/GenBank/DDBJ whole genome shotgun (WGS) entry which is preliminary data.</text>
</comment>
<dbReference type="InterPro" id="IPR009057">
    <property type="entry name" value="Homeodomain-like_sf"/>
</dbReference>
<dbReference type="Gene3D" id="1.10.8.60">
    <property type="match status" value="1"/>
</dbReference>
<dbReference type="CDD" id="cd00009">
    <property type="entry name" value="AAA"/>
    <property type="match status" value="1"/>
</dbReference>
<keyword evidence="8" id="KW-1185">Reference proteome</keyword>
<dbReference type="GO" id="GO:0006355">
    <property type="term" value="P:regulation of DNA-templated transcription"/>
    <property type="evidence" value="ECO:0007669"/>
    <property type="project" value="InterPro"/>
</dbReference>
<dbReference type="SUPFAM" id="SSF46689">
    <property type="entry name" value="Homeodomain-like"/>
    <property type="match status" value="1"/>
</dbReference>
<dbReference type="EMBL" id="CAJFCI010000074">
    <property type="protein sequence ID" value="CAD5109367.1"/>
    <property type="molecule type" value="Genomic_DNA"/>
</dbReference>
<dbReference type="Pfam" id="PF25601">
    <property type="entry name" value="AAA_lid_14"/>
    <property type="match status" value="1"/>
</dbReference>
<dbReference type="Proteomes" id="UP000583387">
    <property type="component" value="Unassembled WGS sequence"/>
</dbReference>
<evidence type="ECO:0000256" key="3">
    <source>
        <dbReference type="ARBA" id="ARBA00023015"/>
    </source>
</evidence>
<keyword evidence="2" id="KW-0067">ATP-binding</keyword>
<dbReference type="PANTHER" id="PTHR32071:SF117">
    <property type="entry name" value="PTS-DEPENDENT DIHYDROXYACETONE KINASE OPERON REGULATORY PROTEIN-RELATED"/>
    <property type="match status" value="1"/>
</dbReference>
<protein>
    <submittedName>
        <fullName evidence="7">Anaerobic nitric oxide reductase transcription regulator NorR</fullName>
    </submittedName>
</protein>
<sequence>MDALGIANMARDMASAVRPDELARCFLLGSVRLHELELGFCYRRDAAGDSLVPLASTAMPVTALPVIGMGELDNPLVYSLHDGQPCQVDDLLRLVDVGQGFEALRECLPAGRSLLAWPLTDGRRHALGVNVLIGTARQLRDVHGDPLWQALAGMHEQLFARLREQLEAVESVRYERSVRQAHEAEKDKAGARRLLAAEFVGVSDVACKVREEMFSLADSSLSTLITGETGVGKDHAAWLIHQASSRSGRFVPVNCAAIPKDLIEAELFGSTRGAFTGATQTRTGLVAEADGGTLFLDEIGDMPYELQGRLLRVLNEKKYRPLGATRERESDFRLICATHQPLAQLIRDGRFREDLYFRIRQHNLHLLPLRERLEDIEPLVAHTLLQFNRERQAAVAGIEPEALALLQAHGFPGNVRELRSLVLAAAERTPRGALVGVDVVRERLAHLDGAAGGGESRPELNGLLEGDSLPEAVEAFEKLMIDTRLRQFEGSRSQAAQSLGIPKRTLARKCQQWNLDRETCPS</sequence>
<keyword evidence="1" id="KW-0547">Nucleotide-binding</keyword>
<dbReference type="PROSITE" id="PS00676">
    <property type="entry name" value="SIGMA54_INTERACT_2"/>
    <property type="match status" value="1"/>
</dbReference>
<dbReference type="InterPro" id="IPR025943">
    <property type="entry name" value="Sigma_54_int_dom_ATP-bd_2"/>
</dbReference>
<dbReference type="GO" id="GO:0005524">
    <property type="term" value="F:ATP binding"/>
    <property type="evidence" value="ECO:0007669"/>
    <property type="project" value="UniProtKB-KW"/>
</dbReference>
<evidence type="ECO:0000256" key="2">
    <source>
        <dbReference type="ARBA" id="ARBA00022840"/>
    </source>
</evidence>
<evidence type="ECO:0000256" key="1">
    <source>
        <dbReference type="ARBA" id="ARBA00022741"/>
    </source>
</evidence>
<feature type="domain" description="Sigma-54 factor interaction" evidence="6">
    <location>
        <begin position="199"/>
        <end position="427"/>
    </location>
</feature>
<dbReference type="FunFam" id="3.40.50.300:FF:000006">
    <property type="entry name" value="DNA-binding transcriptional regulator NtrC"/>
    <property type="match status" value="1"/>
</dbReference>
<dbReference type="AlphaFoldDB" id="A0A7U7EQK0"/>
<dbReference type="Gene3D" id="3.40.50.300">
    <property type="entry name" value="P-loop containing nucleotide triphosphate hydrolases"/>
    <property type="match status" value="1"/>
</dbReference>
<dbReference type="Pfam" id="PF02954">
    <property type="entry name" value="HTH_8"/>
    <property type="match status" value="1"/>
</dbReference>
<dbReference type="GO" id="GO:0043565">
    <property type="term" value="F:sequence-specific DNA binding"/>
    <property type="evidence" value="ECO:0007669"/>
    <property type="project" value="InterPro"/>
</dbReference>
<dbReference type="SUPFAM" id="SSF52540">
    <property type="entry name" value="P-loop containing nucleoside triphosphate hydrolases"/>
    <property type="match status" value="1"/>
</dbReference>
<dbReference type="SMART" id="SM00382">
    <property type="entry name" value="AAA"/>
    <property type="match status" value="1"/>
</dbReference>
<dbReference type="Pfam" id="PF00158">
    <property type="entry name" value="Sigma54_activat"/>
    <property type="match status" value="1"/>
</dbReference>
<evidence type="ECO:0000313" key="7">
    <source>
        <dbReference type="EMBL" id="CAD5109367.1"/>
    </source>
</evidence>
<dbReference type="InterPro" id="IPR003593">
    <property type="entry name" value="AAA+_ATPase"/>
</dbReference>
<name>A0A7U7EQK0_9GAMM</name>
<evidence type="ECO:0000256" key="5">
    <source>
        <dbReference type="ARBA" id="ARBA00023163"/>
    </source>
</evidence>
<dbReference type="InterPro" id="IPR058031">
    <property type="entry name" value="AAA_lid_NorR"/>
</dbReference>
<dbReference type="InterPro" id="IPR027417">
    <property type="entry name" value="P-loop_NTPase"/>
</dbReference>
<proteinExistence type="predicted"/>
<evidence type="ECO:0000256" key="4">
    <source>
        <dbReference type="ARBA" id="ARBA00023125"/>
    </source>
</evidence>
<evidence type="ECO:0000313" key="8">
    <source>
        <dbReference type="Proteomes" id="UP000583387"/>
    </source>
</evidence>
<dbReference type="Gene3D" id="1.10.10.60">
    <property type="entry name" value="Homeodomain-like"/>
    <property type="match status" value="1"/>
</dbReference>
<keyword evidence="5" id="KW-0804">Transcription</keyword>
<keyword evidence="4" id="KW-0238">DNA-binding</keyword>
<accession>A0A7U7EQK0</accession>
<dbReference type="SUPFAM" id="SSF55781">
    <property type="entry name" value="GAF domain-like"/>
    <property type="match status" value="1"/>
</dbReference>